<dbReference type="PRINTS" id="PR00320">
    <property type="entry name" value="GPROTEINBRPT"/>
</dbReference>
<dbReference type="InterPro" id="IPR019775">
    <property type="entry name" value="WD40_repeat_CS"/>
</dbReference>
<evidence type="ECO:0000256" key="3">
    <source>
        <dbReference type="PROSITE-ProRule" id="PRU00221"/>
    </source>
</evidence>
<feature type="compositionally biased region" description="Gly residues" evidence="4">
    <location>
        <begin position="37"/>
        <end position="47"/>
    </location>
</feature>
<dbReference type="PROSITE" id="PS50082">
    <property type="entry name" value="WD_REPEATS_2"/>
    <property type="match status" value="2"/>
</dbReference>
<accession>A0A448Z4B4</accession>
<feature type="repeat" description="WD" evidence="3">
    <location>
        <begin position="332"/>
        <end position="375"/>
    </location>
</feature>
<gene>
    <name evidence="5" type="ORF">PSNMU_V1.4_AUG-EV-PASAV3_0036170</name>
</gene>
<dbReference type="PROSITE" id="PS00678">
    <property type="entry name" value="WD_REPEATS_1"/>
    <property type="match status" value="1"/>
</dbReference>
<dbReference type="OrthoDB" id="59941at2759"/>
<feature type="region of interest" description="Disordered" evidence="4">
    <location>
        <begin position="1"/>
        <end position="69"/>
    </location>
</feature>
<dbReference type="SUPFAM" id="SSF50978">
    <property type="entry name" value="WD40 repeat-like"/>
    <property type="match status" value="1"/>
</dbReference>
<dbReference type="EMBL" id="CAACVS010000105">
    <property type="protein sequence ID" value="VEU36844.1"/>
    <property type="molecule type" value="Genomic_DNA"/>
</dbReference>
<dbReference type="InterPro" id="IPR001680">
    <property type="entry name" value="WD40_rpt"/>
</dbReference>
<organism evidence="5 6">
    <name type="scientific">Pseudo-nitzschia multistriata</name>
    <dbReference type="NCBI Taxonomy" id="183589"/>
    <lineage>
        <taxon>Eukaryota</taxon>
        <taxon>Sar</taxon>
        <taxon>Stramenopiles</taxon>
        <taxon>Ochrophyta</taxon>
        <taxon>Bacillariophyta</taxon>
        <taxon>Bacillariophyceae</taxon>
        <taxon>Bacillariophycidae</taxon>
        <taxon>Bacillariales</taxon>
        <taxon>Bacillariaceae</taxon>
        <taxon>Pseudo-nitzschia</taxon>
    </lineage>
</organism>
<proteinExistence type="predicted"/>
<keyword evidence="6" id="KW-1185">Reference proteome</keyword>
<keyword evidence="1 3" id="KW-0853">WD repeat</keyword>
<sequence>MSGFGGSGFGGGNRNNNRNNNNNSWGGKGGRNNNSWGGHGGGRNSGRGGRHSGRGGRSGGRGGRSGGRGPSGLIKICGFYTKRDDCSRVSCQHAHVIKLHAKIDATGKINNNNNNNNGFSKGGDCHAVTSVAIWETGGNVKIFTGGKDGFWRLWSFNARTNQFDQEFEHQMGGPVETLVVASNYLFCGFDGISKALPEISVGMVHAWNLASPNDPPLEFHMQPNLIPYAHPSAVKKLLVIGQKVISGSVDGSIKLWTFQPPSAEHPKGAFVLTQNLLGHAREISGLVDVGSMLWSCSTDGSIRLWDMAKPGAPCQHFISMSSPASGGNDNSGPGHTNAVTGLEKFKSSAGDFVLSCSLDGTVKAWNGGTGQCVASESHEDGVVSMSMIGDMNGKPCLLLGCESGMMYIRNLEPTAKIQQAFAGLIILHEFVAVVHYGAVKSLCKGPAGTFYTGGEDGKVLVYQITGDLGL</sequence>
<dbReference type="Proteomes" id="UP000291116">
    <property type="component" value="Unassembled WGS sequence"/>
</dbReference>
<keyword evidence="2" id="KW-0677">Repeat</keyword>
<evidence type="ECO:0000256" key="2">
    <source>
        <dbReference type="ARBA" id="ARBA00022737"/>
    </source>
</evidence>
<dbReference type="InterPro" id="IPR036322">
    <property type="entry name" value="WD40_repeat_dom_sf"/>
</dbReference>
<reference evidence="5 6" key="1">
    <citation type="submission" date="2019-01" db="EMBL/GenBank/DDBJ databases">
        <authorList>
            <person name="Ferrante I. M."/>
        </authorList>
    </citation>
    <scope>NUCLEOTIDE SEQUENCE [LARGE SCALE GENOMIC DNA]</scope>
    <source>
        <strain evidence="5 6">B856</strain>
    </source>
</reference>
<feature type="compositionally biased region" description="Gly residues" evidence="4">
    <location>
        <begin position="55"/>
        <end position="69"/>
    </location>
</feature>
<dbReference type="InterPro" id="IPR020472">
    <property type="entry name" value="WD40_PAC1"/>
</dbReference>
<dbReference type="SMART" id="SM00320">
    <property type="entry name" value="WD40"/>
    <property type="match status" value="6"/>
</dbReference>
<dbReference type="Pfam" id="PF00400">
    <property type="entry name" value="WD40"/>
    <property type="match status" value="4"/>
</dbReference>
<name>A0A448Z4B4_9STRA</name>
<dbReference type="InterPro" id="IPR015943">
    <property type="entry name" value="WD40/YVTN_repeat-like_dom_sf"/>
</dbReference>
<evidence type="ECO:0000313" key="6">
    <source>
        <dbReference type="Proteomes" id="UP000291116"/>
    </source>
</evidence>
<evidence type="ECO:0000256" key="4">
    <source>
        <dbReference type="SAM" id="MobiDB-lite"/>
    </source>
</evidence>
<feature type="repeat" description="WD" evidence="3">
    <location>
        <begin position="276"/>
        <end position="307"/>
    </location>
</feature>
<evidence type="ECO:0000256" key="1">
    <source>
        <dbReference type="ARBA" id="ARBA00022574"/>
    </source>
</evidence>
<dbReference type="AlphaFoldDB" id="A0A448Z4B4"/>
<protein>
    <submittedName>
        <fullName evidence="5">Uncharacterized protein</fullName>
    </submittedName>
</protein>
<feature type="compositionally biased region" description="Gly residues" evidence="4">
    <location>
        <begin position="1"/>
        <end position="13"/>
    </location>
</feature>
<dbReference type="Gene3D" id="2.130.10.10">
    <property type="entry name" value="YVTN repeat-like/Quinoprotein amine dehydrogenase"/>
    <property type="match status" value="2"/>
</dbReference>
<dbReference type="InterPro" id="IPR050349">
    <property type="entry name" value="WD_LIS1/nudF_dynein_reg"/>
</dbReference>
<evidence type="ECO:0000313" key="5">
    <source>
        <dbReference type="EMBL" id="VEU36844.1"/>
    </source>
</evidence>
<dbReference type="PANTHER" id="PTHR44129">
    <property type="entry name" value="WD REPEAT-CONTAINING PROTEIN POP1"/>
    <property type="match status" value="1"/>
</dbReference>
<feature type="compositionally biased region" description="Low complexity" evidence="4">
    <location>
        <begin position="14"/>
        <end position="36"/>
    </location>
</feature>